<dbReference type="AlphaFoldDB" id="A0A059W100"/>
<accession>A0A059W100</accession>
<name>A0A059W100_STRNR</name>
<dbReference type="EMBL" id="BHXC01000006">
    <property type="protein sequence ID" value="GCB90975.1"/>
    <property type="molecule type" value="Genomic_DNA"/>
</dbReference>
<sequence length="314" mass="34119">MRADASPLTEKHPAQVFRPLSEMLSGWEADGIDTASFRAGVETASRRYAAYGLAHMLPLDRVLVGCESSRVGAFGGFHHPDQGYRHLQMVAVITMYGPMERRNPERPALALLDLLRAYAHDCLHYGSRRRYVEVAGRPVRTQYGINFRRTGGQSYSATDQRGSHHTRNLGIVMEGACDAEARSISRQTAARFGFTEPLDSLGTLTYRDMTGTLTKGDTERAAGLSGSDEQTRYAAALGGYETGVNRPYARFLEEFAPGEEDACHTRLLGAIISGDVGTLGAWLDDRHGPGTVSGLFRTSRYFEPSGAVPGPGGG</sequence>
<evidence type="ECO:0000313" key="2">
    <source>
        <dbReference type="Proteomes" id="UP000288351"/>
    </source>
</evidence>
<dbReference type="eggNOG" id="ENOG50316J6">
    <property type="taxonomic scope" value="Bacteria"/>
</dbReference>
<reference evidence="1 2" key="1">
    <citation type="journal article" date="2019" name="Microbiol. Resour. Announc.">
        <title>Draft Genome Sequence of the Most Traditional epsilon-Poly-l-Lysine Producer, Streptomyces albulus NBRC14147.</title>
        <authorList>
            <person name="Yamanaka K."/>
            <person name="Hamano Y."/>
        </authorList>
    </citation>
    <scope>NUCLEOTIDE SEQUENCE [LARGE SCALE GENOMIC DNA]</scope>
    <source>
        <strain evidence="1 2">NBRC 14147</strain>
    </source>
</reference>
<gene>
    <name evidence="1" type="ORF">SALB_03686</name>
</gene>
<proteinExistence type="predicted"/>
<evidence type="ECO:0000313" key="1">
    <source>
        <dbReference type="EMBL" id="GCB90975.1"/>
    </source>
</evidence>
<comment type="caution">
    <text evidence="1">The sequence shown here is derived from an EMBL/GenBank/DDBJ whole genome shotgun (WGS) entry which is preliminary data.</text>
</comment>
<dbReference type="Proteomes" id="UP000288351">
    <property type="component" value="Unassembled WGS sequence"/>
</dbReference>
<protein>
    <submittedName>
        <fullName evidence="1">Uncharacterized protein</fullName>
    </submittedName>
</protein>
<organism evidence="1 2">
    <name type="scientific">Streptomyces noursei</name>
    <name type="common">Streptomyces albulus</name>
    <dbReference type="NCBI Taxonomy" id="1971"/>
    <lineage>
        <taxon>Bacteria</taxon>
        <taxon>Bacillati</taxon>
        <taxon>Actinomycetota</taxon>
        <taxon>Actinomycetes</taxon>
        <taxon>Kitasatosporales</taxon>
        <taxon>Streptomycetaceae</taxon>
        <taxon>Streptomyces</taxon>
    </lineage>
</organism>
<dbReference type="RefSeq" id="WP_016576449.1">
    <property type="nucleotide sequence ID" value="NZ_BHXC01000006.1"/>
</dbReference>